<dbReference type="InterPro" id="IPR004485">
    <property type="entry name" value="Cobalamin_biosynth_CobD/CbiB"/>
</dbReference>
<gene>
    <name evidence="9" type="primary">cobD</name>
    <name evidence="10" type="ORF">SAMN02194393_02894</name>
</gene>
<evidence type="ECO:0000256" key="8">
    <source>
        <dbReference type="ARBA" id="ARBA00023136"/>
    </source>
</evidence>
<evidence type="ECO:0000313" key="11">
    <source>
        <dbReference type="Proteomes" id="UP000190285"/>
    </source>
</evidence>
<dbReference type="GO" id="GO:0005886">
    <property type="term" value="C:plasma membrane"/>
    <property type="evidence" value="ECO:0007669"/>
    <property type="project" value="UniProtKB-SubCell"/>
</dbReference>
<reference evidence="10 11" key="1">
    <citation type="submission" date="2017-02" db="EMBL/GenBank/DDBJ databases">
        <authorList>
            <person name="Peterson S.W."/>
        </authorList>
    </citation>
    <scope>NUCLEOTIDE SEQUENCE [LARGE SCALE GENOMIC DNA]</scope>
    <source>
        <strain evidence="10 11">M1</strain>
    </source>
</reference>
<keyword evidence="4 9" id="KW-1003">Cell membrane</keyword>
<dbReference type="Pfam" id="PF03186">
    <property type="entry name" value="CobD_Cbib"/>
    <property type="match status" value="1"/>
</dbReference>
<evidence type="ECO:0000256" key="3">
    <source>
        <dbReference type="ARBA" id="ARBA00006263"/>
    </source>
</evidence>
<evidence type="ECO:0000256" key="4">
    <source>
        <dbReference type="ARBA" id="ARBA00022475"/>
    </source>
</evidence>
<feature type="transmembrane region" description="Helical" evidence="9">
    <location>
        <begin position="53"/>
        <end position="74"/>
    </location>
</feature>
<keyword evidence="7 9" id="KW-1133">Transmembrane helix</keyword>
<evidence type="ECO:0000256" key="6">
    <source>
        <dbReference type="ARBA" id="ARBA00022692"/>
    </source>
</evidence>
<keyword evidence="5 9" id="KW-0169">Cobalamin biosynthesis</keyword>
<sequence length="317" mass="35587">MELIFIGYCLDLLFGDPNWIPHPIRFIGKGISKFENYIRKIFSQESKLKSGGILLAIGIIGATYLITFSTLFILNRIDHRLGKVVQIFMIFQILASNSLAKESRKVYYPLMEGNIFKARKFLSYIVGRDTNNLHKQEITRATVETIAENISDGIIAPLLYIFIGGAPLGMAYKAVNTLDSMVGYKNDKYKDLGWASAKIDDIVNFIPARITGLLIVLSTVFLRYDIKNSIKILLRDKKEHSSPNAGYPEAAVAGALNIRLGGTSIYFGKSVYKPTIGDDLRNIEIEDINRTIKIMYVTSFLGVCLLGIIKYLILNRI</sequence>
<accession>A0A1T5LIA5</accession>
<organism evidence="10 11">
    <name type="scientific">Maledivibacter halophilus</name>
    <dbReference type="NCBI Taxonomy" id="36842"/>
    <lineage>
        <taxon>Bacteria</taxon>
        <taxon>Bacillati</taxon>
        <taxon>Bacillota</taxon>
        <taxon>Clostridia</taxon>
        <taxon>Peptostreptococcales</taxon>
        <taxon>Caminicellaceae</taxon>
        <taxon>Maledivibacter</taxon>
    </lineage>
</organism>
<evidence type="ECO:0000313" key="10">
    <source>
        <dbReference type="EMBL" id="SKC75721.1"/>
    </source>
</evidence>
<dbReference type="Proteomes" id="UP000190285">
    <property type="component" value="Unassembled WGS sequence"/>
</dbReference>
<dbReference type="UniPathway" id="UPA00148"/>
<dbReference type="PANTHER" id="PTHR34308:SF1">
    <property type="entry name" value="COBALAMIN BIOSYNTHESIS PROTEIN CBIB"/>
    <property type="match status" value="1"/>
</dbReference>
<keyword evidence="8 9" id="KW-0472">Membrane</keyword>
<evidence type="ECO:0000256" key="7">
    <source>
        <dbReference type="ARBA" id="ARBA00022989"/>
    </source>
</evidence>
<dbReference type="HAMAP" id="MF_00024">
    <property type="entry name" value="CobD_CbiB"/>
    <property type="match status" value="1"/>
</dbReference>
<proteinExistence type="inferred from homology"/>
<dbReference type="EMBL" id="FUZT01000007">
    <property type="protein sequence ID" value="SKC75721.1"/>
    <property type="molecule type" value="Genomic_DNA"/>
</dbReference>
<feature type="transmembrane region" description="Helical" evidence="9">
    <location>
        <begin position="294"/>
        <end position="314"/>
    </location>
</feature>
<evidence type="ECO:0000256" key="5">
    <source>
        <dbReference type="ARBA" id="ARBA00022573"/>
    </source>
</evidence>
<dbReference type="NCBIfam" id="TIGR00380">
    <property type="entry name" value="cobal_cbiB"/>
    <property type="match status" value="1"/>
</dbReference>
<feature type="transmembrane region" description="Helical" evidence="9">
    <location>
        <begin position="202"/>
        <end position="222"/>
    </location>
</feature>
<evidence type="ECO:0000256" key="2">
    <source>
        <dbReference type="ARBA" id="ARBA00004953"/>
    </source>
</evidence>
<dbReference type="GO" id="GO:0015420">
    <property type="term" value="F:ABC-type vitamin B12 transporter activity"/>
    <property type="evidence" value="ECO:0007669"/>
    <property type="project" value="UniProtKB-UniRule"/>
</dbReference>
<comment type="subcellular location">
    <subcellularLocation>
        <location evidence="1 9">Cell membrane</location>
        <topology evidence="1 9">Multi-pass membrane protein</topology>
    </subcellularLocation>
</comment>
<keyword evidence="11" id="KW-1185">Reference proteome</keyword>
<dbReference type="OrthoDB" id="9811967at2"/>
<comment type="caution">
    <text evidence="9">Lacks conserved residue(s) required for the propagation of feature annotation.</text>
</comment>
<comment type="pathway">
    <text evidence="2 9">Cofactor biosynthesis; adenosylcobalamin biosynthesis.</text>
</comment>
<dbReference type="PANTHER" id="PTHR34308">
    <property type="entry name" value="COBALAMIN BIOSYNTHESIS PROTEIN CBIB"/>
    <property type="match status" value="1"/>
</dbReference>
<evidence type="ECO:0000256" key="9">
    <source>
        <dbReference type="HAMAP-Rule" id="MF_00024"/>
    </source>
</evidence>
<dbReference type="STRING" id="36842.SAMN02194393_02894"/>
<evidence type="ECO:0000256" key="1">
    <source>
        <dbReference type="ARBA" id="ARBA00004651"/>
    </source>
</evidence>
<dbReference type="GO" id="GO:0009236">
    <property type="term" value="P:cobalamin biosynthetic process"/>
    <property type="evidence" value="ECO:0007669"/>
    <property type="project" value="UniProtKB-UniRule"/>
</dbReference>
<comment type="function">
    <text evidence="9">Converts cobyric acid to cobinamide by the addition of aminopropanol on the F carboxylic group.</text>
</comment>
<comment type="similarity">
    <text evidence="3 9">Belongs to the CobD/CbiB family.</text>
</comment>
<dbReference type="AlphaFoldDB" id="A0A1T5LIA5"/>
<name>A0A1T5LIA5_9FIRM</name>
<dbReference type="GO" id="GO:0048472">
    <property type="term" value="F:threonine-phosphate decarboxylase activity"/>
    <property type="evidence" value="ECO:0007669"/>
    <property type="project" value="InterPro"/>
</dbReference>
<dbReference type="RefSeq" id="WP_079492541.1">
    <property type="nucleotide sequence ID" value="NZ_FUZT01000007.1"/>
</dbReference>
<keyword evidence="6 9" id="KW-0812">Transmembrane</keyword>
<protein>
    <recommendedName>
        <fullName evidence="9">Cobalamin biosynthesis protein CobD</fullName>
    </recommendedName>
</protein>